<evidence type="ECO:0000313" key="1">
    <source>
        <dbReference type="EMBL" id="MCZ8514355.1"/>
    </source>
</evidence>
<keyword evidence="2" id="KW-1185">Reference proteome</keyword>
<evidence type="ECO:0000313" key="2">
    <source>
        <dbReference type="Proteomes" id="UP001527882"/>
    </source>
</evidence>
<proteinExistence type="predicted"/>
<gene>
    <name evidence="1" type="ORF">O9H85_18385</name>
</gene>
<protein>
    <submittedName>
        <fullName evidence="1">Uncharacterized protein</fullName>
    </submittedName>
</protein>
<sequence>MSEIDDDLKVVPFITLNKVKENLRKLEMTAGMTLEELKEQILKGKILNYSHATLEI</sequence>
<organism evidence="1 2">
    <name type="scientific">Paenibacillus gyeongsangnamensis</name>
    <dbReference type="NCBI Taxonomy" id="3388067"/>
    <lineage>
        <taxon>Bacteria</taxon>
        <taxon>Bacillati</taxon>
        <taxon>Bacillota</taxon>
        <taxon>Bacilli</taxon>
        <taxon>Bacillales</taxon>
        <taxon>Paenibacillaceae</taxon>
        <taxon>Paenibacillus</taxon>
    </lineage>
</organism>
<dbReference type="RefSeq" id="WP_269882871.1">
    <property type="nucleotide sequence ID" value="NZ_JAQAGZ010000011.1"/>
</dbReference>
<name>A0ABT4QC07_9BACL</name>
<dbReference type="Proteomes" id="UP001527882">
    <property type="component" value="Unassembled WGS sequence"/>
</dbReference>
<comment type="caution">
    <text evidence="1">The sequence shown here is derived from an EMBL/GenBank/DDBJ whole genome shotgun (WGS) entry which is preliminary data.</text>
</comment>
<reference evidence="1 2" key="1">
    <citation type="submission" date="2022-12" db="EMBL/GenBank/DDBJ databases">
        <title>Draft genome sequence of Paenibacillus sp. dW9.</title>
        <authorList>
            <person name="Choi E.-W."/>
            <person name="Kim D.-U."/>
        </authorList>
    </citation>
    <scope>NUCLEOTIDE SEQUENCE [LARGE SCALE GENOMIC DNA]</scope>
    <source>
        <strain evidence="2">dW9</strain>
    </source>
</reference>
<dbReference type="EMBL" id="JAQAGZ010000011">
    <property type="protein sequence ID" value="MCZ8514355.1"/>
    <property type="molecule type" value="Genomic_DNA"/>
</dbReference>
<accession>A0ABT4QC07</accession>